<name>A0A8D5FF92_9BACT</name>
<dbReference type="RefSeq" id="WP_228855802.1">
    <property type="nucleotide sequence ID" value="NZ_AP024086.1"/>
</dbReference>
<evidence type="ECO:0000313" key="1">
    <source>
        <dbReference type="EMBL" id="BCL59596.1"/>
    </source>
</evidence>
<dbReference type="AlphaFoldDB" id="A0A8D5FF92"/>
<proteinExistence type="predicted"/>
<reference evidence="1" key="1">
    <citation type="submission" date="2020-09" db="EMBL/GenBank/DDBJ databases">
        <title>Desulfogranum mesoprofundum gen. nov., sp. nov., a novel mesophilic, sulfate-reducing chemolithoautotroph isolated from a deep-sea hydrothermal vent chimney in the Suiyo Seamount.</title>
        <authorList>
            <person name="Hashimoto Y."/>
            <person name="Nakagawa S."/>
        </authorList>
    </citation>
    <scope>NUCLEOTIDE SEQUENCE</scope>
    <source>
        <strain evidence="1">KT2</strain>
    </source>
</reference>
<sequence>MTTKPSLESLLAQSYDNLVELETNSLSFHRQASAVAEFIGLYIRNIFRLSGNEFKTVLRQNRELHAKADRKEQRGKDPVDALRVQMRQNNTFGKLLRRYSNHLGALDCILDTKATAALVHQIQNLPVSTATHNRVTGCEFGSGTGILAVAGAIPFLRRQKSISVHTFEQSTEPGRDAMRIVEILLTESKYRDHLEFHLHREDITTPNPYKIVRKATEQSGPLALWISETFGFQTRTPVISEDLESCSFEDPQGTTRYSRELEEKYDPFPLVLEHSCEFFPHFLKNIHSGKIIAFPDIVTPRVIINGRKSAFLAPDGTWRKLHRIGQPYEMLPPCVRSRWFIKERSKPVRKKTFRKPIRKKKKK</sequence>
<gene>
    <name evidence="1" type="ORF">DGMP_02890</name>
</gene>
<dbReference type="Proteomes" id="UP000826725">
    <property type="component" value="Chromosome"/>
</dbReference>
<dbReference type="KEGG" id="dbk:DGMP_02890"/>
<protein>
    <submittedName>
        <fullName evidence="1">Uncharacterized protein</fullName>
    </submittedName>
</protein>
<organism evidence="1 2">
    <name type="scientific">Desulfomarina profundi</name>
    <dbReference type="NCBI Taxonomy" id="2772557"/>
    <lineage>
        <taxon>Bacteria</taxon>
        <taxon>Pseudomonadati</taxon>
        <taxon>Thermodesulfobacteriota</taxon>
        <taxon>Desulfobulbia</taxon>
        <taxon>Desulfobulbales</taxon>
        <taxon>Desulfobulbaceae</taxon>
        <taxon>Desulfomarina</taxon>
    </lineage>
</organism>
<accession>A0A8D5FF92</accession>
<evidence type="ECO:0000313" key="2">
    <source>
        <dbReference type="Proteomes" id="UP000826725"/>
    </source>
</evidence>
<dbReference type="EMBL" id="AP024086">
    <property type="protein sequence ID" value="BCL59596.1"/>
    <property type="molecule type" value="Genomic_DNA"/>
</dbReference>
<keyword evidence="2" id="KW-1185">Reference proteome</keyword>